<dbReference type="AlphaFoldDB" id="A0AB73T3P1"/>
<dbReference type="Proteomes" id="UP000245412">
    <property type="component" value="Unassembled WGS sequence"/>
</dbReference>
<dbReference type="Pfam" id="PF03747">
    <property type="entry name" value="ADP_ribosyl_GH"/>
    <property type="match status" value="1"/>
</dbReference>
<evidence type="ECO:0000313" key="3">
    <source>
        <dbReference type="Proteomes" id="UP000245412"/>
    </source>
</evidence>
<evidence type="ECO:0000256" key="1">
    <source>
        <dbReference type="PIRSR" id="PIRSR605502-1"/>
    </source>
</evidence>
<keyword evidence="1" id="KW-0479">Metal-binding</keyword>
<keyword evidence="1" id="KW-0460">Magnesium</keyword>
<name>A0AB73T3P1_9FIRM</name>
<dbReference type="InterPro" id="IPR005502">
    <property type="entry name" value="Ribosyl_crysJ1"/>
</dbReference>
<comment type="caution">
    <text evidence="2">The sequence shown here is derived from an EMBL/GenBank/DDBJ whole genome shotgun (WGS) entry which is preliminary data.</text>
</comment>
<evidence type="ECO:0000313" key="2">
    <source>
        <dbReference type="EMBL" id="PWJ75601.1"/>
    </source>
</evidence>
<proteinExistence type="predicted"/>
<dbReference type="InterPro" id="IPR036705">
    <property type="entry name" value="Ribosyl_crysJ1_sf"/>
</dbReference>
<reference evidence="2 3" key="1">
    <citation type="submission" date="2018-05" db="EMBL/GenBank/DDBJ databases">
        <authorList>
            <person name="Goeker M."/>
            <person name="Huntemann M."/>
            <person name="Clum A."/>
            <person name="Pillay M."/>
            <person name="Palaniappan K."/>
            <person name="Varghese N."/>
            <person name="Mikhailova N."/>
            <person name="Stamatis D."/>
            <person name="Reddy T."/>
            <person name="Daum C."/>
            <person name="Shapiro N."/>
            <person name="Ivanova N."/>
            <person name="Kyrpides N."/>
            <person name="Woyke T."/>
        </authorList>
    </citation>
    <scope>NUCLEOTIDE SEQUENCE [LARGE SCALE GENOMIC DNA]</scope>
    <source>
        <strain evidence="2 3">DSM 26524</strain>
    </source>
</reference>
<organism evidence="2 3">
    <name type="scientific">Murimonas intestini</name>
    <dbReference type="NCBI Taxonomy" id="1337051"/>
    <lineage>
        <taxon>Bacteria</taxon>
        <taxon>Bacillati</taxon>
        <taxon>Bacillota</taxon>
        <taxon>Clostridia</taxon>
        <taxon>Lachnospirales</taxon>
        <taxon>Lachnospiraceae</taxon>
        <taxon>Murimonas</taxon>
    </lineage>
</organism>
<feature type="binding site" evidence="1">
    <location>
        <position position="397"/>
    </location>
    <ligand>
        <name>Mg(2+)</name>
        <dbReference type="ChEBI" id="CHEBI:18420"/>
        <label>1</label>
    </ligand>
</feature>
<dbReference type="SUPFAM" id="SSF101478">
    <property type="entry name" value="ADP-ribosylglycohydrolase"/>
    <property type="match status" value="1"/>
</dbReference>
<sequence length="465" mass="52881">MPGYANWKVLYKEEFFQLLQEGYQIEDALRPDTHTGEQLPIPDGNICISDGTEEEYWKEAYEKLWNLRQKGLRAGYAYQEPETFDEIQKVFSAIPHWEALSPEEYSERISGAVHGRFAGVVLGKPLEIGWNRCQVREYLESVGQYPLDDYVEGYSRKLNLHLREDCIPSTRGHIHYVQPDDDVHYTILALLLAEKYGYQFTSDQIGQIWTENIPYRWFWCSSRQAYYNYINLEEGQEREQHLQEIPTKWNPWRECLDGQIRTDLWGYLNPGDPVGAAKLAYRDCSFSLTKNGIYAGMFIAGCISAALTKQPGIDQILDSGLAVIPPKSRAAEAVHNVRLWYQECQDWIPVCDKIYQQYAELPFAAAINNLAIVVLALLHGELDYEKTITTAVMCGLDTDCNAGTAGSIVGAAIGIQNIEDKWTKPLQNTVKTTVASFGEGSISEIAVRIQEVFKKNCLKEQKTTA</sequence>
<dbReference type="GO" id="GO:0046872">
    <property type="term" value="F:metal ion binding"/>
    <property type="evidence" value="ECO:0007669"/>
    <property type="project" value="UniProtKB-KW"/>
</dbReference>
<feature type="binding site" evidence="1">
    <location>
        <position position="399"/>
    </location>
    <ligand>
        <name>Mg(2+)</name>
        <dbReference type="ChEBI" id="CHEBI:18420"/>
        <label>1</label>
    </ligand>
</feature>
<dbReference type="RefSeq" id="WP_109626533.1">
    <property type="nucleotide sequence ID" value="NZ_JANKBI010000004.1"/>
</dbReference>
<dbReference type="EMBL" id="QGGY01000006">
    <property type="protein sequence ID" value="PWJ75601.1"/>
    <property type="molecule type" value="Genomic_DNA"/>
</dbReference>
<keyword evidence="3" id="KW-1185">Reference proteome</keyword>
<protein>
    <submittedName>
        <fullName evidence="2">ADP-ribosylglycohydrolase</fullName>
    </submittedName>
</protein>
<comment type="cofactor">
    <cofactor evidence="1">
        <name>Mg(2+)</name>
        <dbReference type="ChEBI" id="CHEBI:18420"/>
    </cofactor>
    <text evidence="1">Binds 2 magnesium ions per subunit.</text>
</comment>
<dbReference type="Gene3D" id="1.10.4080.10">
    <property type="entry name" value="ADP-ribosylation/Crystallin J1"/>
    <property type="match status" value="1"/>
</dbReference>
<gene>
    <name evidence="2" type="ORF">C7383_106171</name>
</gene>
<accession>A0AB73T3P1</accession>